<protein>
    <submittedName>
        <fullName evidence="1">Uncharacterized protein</fullName>
    </submittedName>
</protein>
<proteinExistence type="predicted"/>
<dbReference type="AlphaFoldDB" id="A0AA40KQE2"/>
<sequence length="96" mass="10569">LQPTVRRRKKAWTHAALATPNNSIARTSFDLSTKCPTAASLSTLVSFSSIVNRSNPPRKNRKVASSAELSKIKRISSTEPNAAETTKISWWSSIEQ</sequence>
<accession>A0AA40KQE2</accession>
<evidence type="ECO:0000313" key="2">
    <source>
        <dbReference type="Proteomes" id="UP001177670"/>
    </source>
</evidence>
<comment type="caution">
    <text evidence="1">The sequence shown here is derived from an EMBL/GenBank/DDBJ whole genome shotgun (WGS) entry which is preliminary data.</text>
</comment>
<gene>
    <name evidence="1" type="ORF">K0M31_019861</name>
</gene>
<keyword evidence="2" id="KW-1185">Reference proteome</keyword>
<dbReference type="EMBL" id="JAHYIQ010000009">
    <property type="protein sequence ID" value="KAK1128710.1"/>
    <property type="molecule type" value="Genomic_DNA"/>
</dbReference>
<organism evidence="1 2">
    <name type="scientific">Melipona bicolor</name>
    <dbReference type="NCBI Taxonomy" id="60889"/>
    <lineage>
        <taxon>Eukaryota</taxon>
        <taxon>Metazoa</taxon>
        <taxon>Ecdysozoa</taxon>
        <taxon>Arthropoda</taxon>
        <taxon>Hexapoda</taxon>
        <taxon>Insecta</taxon>
        <taxon>Pterygota</taxon>
        <taxon>Neoptera</taxon>
        <taxon>Endopterygota</taxon>
        <taxon>Hymenoptera</taxon>
        <taxon>Apocrita</taxon>
        <taxon>Aculeata</taxon>
        <taxon>Apoidea</taxon>
        <taxon>Anthophila</taxon>
        <taxon>Apidae</taxon>
        <taxon>Melipona</taxon>
    </lineage>
</organism>
<reference evidence="1" key="1">
    <citation type="submission" date="2021-10" db="EMBL/GenBank/DDBJ databases">
        <title>Melipona bicolor Genome sequencing and assembly.</title>
        <authorList>
            <person name="Araujo N.S."/>
            <person name="Arias M.C."/>
        </authorList>
    </citation>
    <scope>NUCLEOTIDE SEQUENCE</scope>
    <source>
        <strain evidence="1">USP_2M_L1-L4_2017</strain>
        <tissue evidence="1">Whole body</tissue>
    </source>
</reference>
<feature type="non-terminal residue" evidence="1">
    <location>
        <position position="96"/>
    </location>
</feature>
<feature type="non-terminal residue" evidence="1">
    <location>
        <position position="1"/>
    </location>
</feature>
<dbReference type="Proteomes" id="UP001177670">
    <property type="component" value="Unassembled WGS sequence"/>
</dbReference>
<name>A0AA40KQE2_9HYME</name>
<evidence type="ECO:0000313" key="1">
    <source>
        <dbReference type="EMBL" id="KAK1128710.1"/>
    </source>
</evidence>